<proteinExistence type="predicted"/>
<dbReference type="EMBL" id="VSRR010019387">
    <property type="protein sequence ID" value="MPC62184.1"/>
    <property type="molecule type" value="Genomic_DNA"/>
</dbReference>
<evidence type="ECO:0000313" key="1">
    <source>
        <dbReference type="EMBL" id="MPC62184.1"/>
    </source>
</evidence>
<protein>
    <submittedName>
        <fullName evidence="1">Uncharacterized protein</fullName>
    </submittedName>
</protein>
<gene>
    <name evidence="1" type="ORF">E2C01_056268</name>
</gene>
<keyword evidence="2" id="KW-1185">Reference proteome</keyword>
<name>A0A5B7H022_PORTR</name>
<accession>A0A5B7H022</accession>
<organism evidence="1 2">
    <name type="scientific">Portunus trituberculatus</name>
    <name type="common">Swimming crab</name>
    <name type="synonym">Neptunus trituberculatus</name>
    <dbReference type="NCBI Taxonomy" id="210409"/>
    <lineage>
        <taxon>Eukaryota</taxon>
        <taxon>Metazoa</taxon>
        <taxon>Ecdysozoa</taxon>
        <taxon>Arthropoda</taxon>
        <taxon>Crustacea</taxon>
        <taxon>Multicrustacea</taxon>
        <taxon>Malacostraca</taxon>
        <taxon>Eumalacostraca</taxon>
        <taxon>Eucarida</taxon>
        <taxon>Decapoda</taxon>
        <taxon>Pleocyemata</taxon>
        <taxon>Brachyura</taxon>
        <taxon>Eubrachyura</taxon>
        <taxon>Portunoidea</taxon>
        <taxon>Portunidae</taxon>
        <taxon>Portuninae</taxon>
        <taxon>Portunus</taxon>
    </lineage>
</organism>
<evidence type="ECO:0000313" key="2">
    <source>
        <dbReference type="Proteomes" id="UP000324222"/>
    </source>
</evidence>
<reference evidence="1 2" key="1">
    <citation type="submission" date="2019-05" db="EMBL/GenBank/DDBJ databases">
        <title>Another draft genome of Portunus trituberculatus and its Hox gene families provides insights of decapod evolution.</title>
        <authorList>
            <person name="Jeong J.-H."/>
            <person name="Song I."/>
            <person name="Kim S."/>
            <person name="Choi T."/>
            <person name="Kim D."/>
            <person name="Ryu S."/>
            <person name="Kim W."/>
        </authorList>
    </citation>
    <scope>NUCLEOTIDE SEQUENCE [LARGE SCALE GENOMIC DNA]</scope>
    <source>
        <tissue evidence="1">Muscle</tissue>
    </source>
</reference>
<dbReference type="Proteomes" id="UP000324222">
    <property type="component" value="Unassembled WGS sequence"/>
</dbReference>
<sequence length="78" mass="8297">MTQRDECGGRWGGRGLQGGGGYSGGVYVYCVHVHTTTGMYSGAGSCGLTQPTRSHKFFTEDMQASRLSAMKGEGIEML</sequence>
<comment type="caution">
    <text evidence="1">The sequence shown here is derived from an EMBL/GenBank/DDBJ whole genome shotgun (WGS) entry which is preliminary data.</text>
</comment>
<dbReference type="AlphaFoldDB" id="A0A5B7H022"/>